<accession>A0ABQ6A1J4</accession>
<dbReference type="SUPFAM" id="SSF52096">
    <property type="entry name" value="ClpP/crotonase"/>
    <property type="match status" value="1"/>
</dbReference>
<dbReference type="Gene3D" id="3.90.226.10">
    <property type="entry name" value="2-enoyl-CoA Hydratase, Chain A, domain 1"/>
    <property type="match status" value="1"/>
</dbReference>
<gene>
    <name evidence="1" type="ORF">GCM10010909_01610</name>
</gene>
<sequence>MSDDGVGFITERDGGVLILTFNRPAHGNSLKSEAIPLLTELFRSLAADPGVRAMLIRGEGRMFSAGGDVRGFMETLKQSPEARRADYGARLGRVAIAIEAFISLDLPIVTACQGAVAGAGMTYALGADLVLADETVNFVFVHQRIGLPPDGGISVLLPRAVGERKAAELILTAGTVKADEALRLGLVSRLVPAAELQEEALKAAHRFAMGPRDVIRRAKRLLAGSLLRPAAEQLEAERQAIIASVGEPDFEEGVTAFIEKRKAVFPSSPR</sequence>
<dbReference type="Pfam" id="PF00378">
    <property type="entry name" value="ECH_1"/>
    <property type="match status" value="1"/>
</dbReference>
<protein>
    <submittedName>
        <fullName evidence="1">Enoyl-CoA hydratase</fullName>
    </submittedName>
</protein>
<comment type="caution">
    <text evidence="1">The sequence shown here is derived from an EMBL/GenBank/DDBJ whole genome shotgun (WGS) entry which is preliminary data.</text>
</comment>
<dbReference type="RefSeq" id="WP_284255975.1">
    <property type="nucleotide sequence ID" value="NZ_BSOS01000005.1"/>
</dbReference>
<dbReference type="CDD" id="cd06558">
    <property type="entry name" value="crotonase-like"/>
    <property type="match status" value="1"/>
</dbReference>
<proteinExistence type="predicted"/>
<keyword evidence="2" id="KW-1185">Reference proteome</keyword>
<reference evidence="2" key="1">
    <citation type="journal article" date="2019" name="Int. J. Syst. Evol. Microbiol.">
        <title>The Global Catalogue of Microorganisms (GCM) 10K type strain sequencing project: providing services to taxonomists for standard genome sequencing and annotation.</title>
        <authorList>
            <consortium name="The Broad Institute Genomics Platform"/>
            <consortium name="The Broad Institute Genome Sequencing Center for Infectious Disease"/>
            <person name="Wu L."/>
            <person name="Ma J."/>
        </authorList>
    </citation>
    <scope>NUCLEOTIDE SEQUENCE [LARGE SCALE GENOMIC DNA]</scope>
    <source>
        <strain evidence="2">NBRC 112502</strain>
    </source>
</reference>
<dbReference type="EMBL" id="BSOS01000005">
    <property type="protein sequence ID" value="GLR65483.1"/>
    <property type="molecule type" value="Genomic_DNA"/>
</dbReference>
<dbReference type="Proteomes" id="UP001156641">
    <property type="component" value="Unassembled WGS sequence"/>
</dbReference>
<organism evidence="1 2">
    <name type="scientific">Acidocella aquatica</name>
    <dbReference type="NCBI Taxonomy" id="1922313"/>
    <lineage>
        <taxon>Bacteria</taxon>
        <taxon>Pseudomonadati</taxon>
        <taxon>Pseudomonadota</taxon>
        <taxon>Alphaproteobacteria</taxon>
        <taxon>Acetobacterales</taxon>
        <taxon>Acidocellaceae</taxon>
        <taxon>Acidocella</taxon>
    </lineage>
</organism>
<evidence type="ECO:0000313" key="2">
    <source>
        <dbReference type="Proteomes" id="UP001156641"/>
    </source>
</evidence>
<dbReference type="PANTHER" id="PTHR43459:SF1">
    <property type="entry name" value="EG:BACN32G11.4 PROTEIN"/>
    <property type="match status" value="1"/>
</dbReference>
<dbReference type="InterPro" id="IPR001753">
    <property type="entry name" value="Enoyl-CoA_hydra/iso"/>
</dbReference>
<evidence type="ECO:0000313" key="1">
    <source>
        <dbReference type="EMBL" id="GLR65483.1"/>
    </source>
</evidence>
<dbReference type="PANTHER" id="PTHR43459">
    <property type="entry name" value="ENOYL-COA HYDRATASE"/>
    <property type="match status" value="1"/>
</dbReference>
<dbReference type="InterPro" id="IPR029045">
    <property type="entry name" value="ClpP/crotonase-like_dom_sf"/>
</dbReference>
<name>A0ABQ6A1J4_9PROT</name>